<comment type="caution">
    <text evidence="3">The sequence shown here is derived from an EMBL/GenBank/DDBJ whole genome shotgun (WGS) entry which is preliminary data.</text>
</comment>
<name>A0A8H3YGG9_9TREE</name>
<reference evidence="3" key="1">
    <citation type="submission" date="2020-07" db="EMBL/GenBank/DDBJ databases">
        <title>Draft Genome Sequence of a Deep-Sea Yeast, Naganishia (Cryptococcus) liquefaciens strain N6.</title>
        <authorList>
            <person name="Han Y.W."/>
            <person name="Kajitani R."/>
            <person name="Morimoto H."/>
            <person name="Parhat M."/>
            <person name="Tsubouchi H."/>
            <person name="Bakenova O."/>
            <person name="Ogata M."/>
            <person name="Argunhan B."/>
            <person name="Aoki R."/>
            <person name="Kajiwara S."/>
            <person name="Itoh T."/>
            <person name="Iwasaki H."/>
        </authorList>
    </citation>
    <scope>NUCLEOTIDE SEQUENCE</scope>
    <source>
        <strain evidence="3">N6</strain>
    </source>
</reference>
<dbReference type="InterPro" id="IPR043904">
    <property type="entry name" value="PhoD_2-like"/>
</dbReference>
<evidence type="ECO:0000256" key="1">
    <source>
        <dbReference type="SAM" id="MobiDB-lite"/>
    </source>
</evidence>
<dbReference type="CDD" id="cd07389">
    <property type="entry name" value="MPP_PhoD"/>
    <property type="match status" value="1"/>
</dbReference>
<feature type="compositionally biased region" description="Polar residues" evidence="1">
    <location>
        <begin position="138"/>
        <end position="148"/>
    </location>
</feature>
<dbReference type="OrthoDB" id="2419400at2759"/>
<feature type="compositionally biased region" description="Low complexity" evidence="1">
    <location>
        <begin position="115"/>
        <end position="129"/>
    </location>
</feature>
<evidence type="ECO:0000313" key="4">
    <source>
        <dbReference type="Proteomes" id="UP000620104"/>
    </source>
</evidence>
<dbReference type="Proteomes" id="UP000620104">
    <property type="component" value="Unassembled WGS sequence"/>
</dbReference>
<feature type="region of interest" description="Disordered" evidence="1">
    <location>
        <begin position="20"/>
        <end position="175"/>
    </location>
</feature>
<feature type="domain" description="PhoD-like phosphatase" evidence="2">
    <location>
        <begin position="355"/>
        <end position="626"/>
    </location>
</feature>
<dbReference type="Gene3D" id="3.60.21.70">
    <property type="entry name" value="PhoD-like phosphatase"/>
    <property type="match status" value="1"/>
</dbReference>
<proteinExistence type="predicted"/>
<sequence length="834" mass="93935">MDDVDVPAHLREMHQDQYYAQQAHSMQPSQRAAEGVERADPLNGPWQHVQGQQRPTANQGYSEHSSYNPSFGYGQQNQGQQTGYPSAQAGSQSYLGYQYQSQQSTQNHDQVSQGYNHSSNSYPSNQSSYDDGHAGQQPGYSSGYNVPQSMEPPMHQQYASHPYHHGQPPGAHVNQSNFTANQEHTLTNKLQDMHLAPGDKHDNDPGHVTEKLAQVNVNGEKTLVPPNPMQYPPLLKPMTPHLQLMVGPLLAYSTVERNIWYGAALVVTFDSGSIYEPAPTLSLDFAPSRFAQRGGYAVQHGQQSNHPMQVSGVPIYNYRGVKGTSTFWRFPLQIPLQPFEQTVTYRLNQGHGIDFLVPAIGMNMRWAAHSCNGFSGGVNMDEFKGEGFESGYDPLWADMLKEHDLYGLHALVGGGDQIYCDSITQEPELQDWVTESSAAKKMKIPLTDEIRFAVDRYYFSHYVRLFRSSKFAVANGCIPMLNMLDDHDLIDGFGSYDDETQFSPIFNHIGSRGYFWFLLFQLFVVDEFDGTHHAPGSHPSKGLIIGGPGAYIPHPNHTLISYLGPNVYMVLLDCRAERKLDQVCSPQTYDLVFSLLERLPLEVEQIIMLLGVPIVYPRMHLAEHALQGKLNPLNFLSRSSAVNLGGFSNKFDSRPELLDDLNDHWCAKGHKAERNELIKRLQDLAYRNKYRITFLSGDVHCAAVGELHTLYHMQSHKIAPAQDHRYMLNPLTLDRSAIVNTPPPMAPQLMVNQFATHKHRTLHHAKTDEIMLPLFEVDVDGSSRKNKYVIGRRNYAIARMDPATRDLIMDIRLEIVQGQGNTKPYTVMIPRPAW</sequence>
<dbReference type="EMBL" id="BLZA01000019">
    <property type="protein sequence ID" value="GHJ86666.1"/>
    <property type="molecule type" value="Genomic_DNA"/>
</dbReference>
<protein>
    <recommendedName>
        <fullName evidence="2">PhoD-like phosphatase domain-containing protein</fullName>
    </recommendedName>
</protein>
<dbReference type="Pfam" id="PF19050">
    <property type="entry name" value="PhoD_2"/>
    <property type="match status" value="2"/>
</dbReference>
<dbReference type="GO" id="GO:0016020">
    <property type="term" value="C:membrane"/>
    <property type="evidence" value="ECO:0007669"/>
    <property type="project" value="TreeGrafter"/>
</dbReference>
<evidence type="ECO:0000313" key="3">
    <source>
        <dbReference type="EMBL" id="GHJ86666.1"/>
    </source>
</evidence>
<dbReference type="AlphaFoldDB" id="A0A8H3YGG9"/>
<accession>A0A8H3YGG9</accession>
<dbReference type="InterPro" id="IPR018946">
    <property type="entry name" value="PhoD-like_MPP"/>
</dbReference>
<keyword evidence="4" id="KW-1185">Reference proteome</keyword>
<organism evidence="3 4">
    <name type="scientific">Naganishia liquefaciens</name>
    <dbReference type="NCBI Taxonomy" id="104408"/>
    <lineage>
        <taxon>Eukaryota</taxon>
        <taxon>Fungi</taxon>
        <taxon>Dikarya</taxon>
        <taxon>Basidiomycota</taxon>
        <taxon>Agaricomycotina</taxon>
        <taxon>Tremellomycetes</taxon>
        <taxon>Filobasidiales</taxon>
        <taxon>Filobasidiaceae</taxon>
        <taxon>Naganishia</taxon>
    </lineage>
</organism>
<dbReference type="PANTHER" id="PTHR46689">
    <property type="entry name" value="MEMBRANE PROTEIN, PUTATIVE-RELATED"/>
    <property type="match status" value="1"/>
</dbReference>
<feature type="compositionally biased region" description="Polar residues" evidence="1">
    <location>
        <begin position="49"/>
        <end position="69"/>
    </location>
</feature>
<dbReference type="PANTHER" id="PTHR46689:SF1">
    <property type="entry name" value="PHOD-LIKE PHOSPHATASE DOMAIN-CONTAINING PROTEIN"/>
    <property type="match status" value="1"/>
</dbReference>
<dbReference type="InterPro" id="IPR038607">
    <property type="entry name" value="PhoD-like_sf"/>
</dbReference>
<evidence type="ECO:0000259" key="2">
    <source>
        <dbReference type="Pfam" id="PF19050"/>
    </source>
</evidence>
<feature type="domain" description="PhoD-like phosphatase" evidence="2">
    <location>
        <begin position="646"/>
        <end position="802"/>
    </location>
</feature>
<feature type="compositionally biased region" description="Low complexity" evidence="1">
    <location>
        <begin position="72"/>
        <end position="106"/>
    </location>
</feature>
<gene>
    <name evidence="3" type="ORF">NliqN6_3068</name>
</gene>
<feature type="compositionally biased region" description="Polar residues" evidence="1">
    <location>
        <begin position="20"/>
        <end position="30"/>
    </location>
</feature>